<evidence type="ECO:0000313" key="3">
    <source>
        <dbReference type="Proteomes" id="UP000287830"/>
    </source>
</evidence>
<organism evidence="2 3">
    <name type="scientific">Streptomyces chrestomyceticus JCM 4735</name>
    <dbReference type="NCBI Taxonomy" id="1306181"/>
    <lineage>
        <taxon>Bacteria</taxon>
        <taxon>Bacillati</taxon>
        <taxon>Actinomycetota</taxon>
        <taxon>Actinomycetes</taxon>
        <taxon>Kitasatosporales</taxon>
        <taxon>Streptomycetaceae</taxon>
        <taxon>Streptomyces</taxon>
    </lineage>
</organism>
<accession>A0A7U9PZB6</accession>
<dbReference type="Proteomes" id="UP000287830">
    <property type="component" value="Unassembled WGS sequence"/>
</dbReference>
<comment type="caution">
    <text evidence="2">The sequence shown here is derived from an EMBL/GenBank/DDBJ whole genome shotgun (WGS) entry which is preliminary data.</text>
</comment>
<proteinExistence type="predicted"/>
<gene>
    <name evidence="2" type="ORF">OEIGOIKO_01829</name>
</gene>
<dbReference type="OrthoDB" id="5180013at2"/>
<name>A0A7U9PZB6_9ACTN</name>
<reference evidence="2 3" key="1">
    <citation type="submission" date="2018-11" db="EMBL/GenBank/DDBJ databases">
        <title>Whole genome sequence of Streptomyces chrestomyceticus NBRC 13444(T).</title>
        <authorList>
            <person name="Komaki H."/>
            <person name="Tamura T."/>
        </authorList>
    </citation>
    <scope>NUCLEOTIDE SEQUENCE [LARGE SCALE GENOMIC DNA]</scope>
    <source>
        <strain evidence="2 3">NBRC 13444</strain>
    </source>
</reference>
<feature type="region of interest" description="Disordered" evidence="1">
    <location>
        <begin position="145"/>
        <end position="165"/>
    </location>
</feature>
<dbReference type="AlphaFoldDB" id="A0A7U9PZB6"/>
<protein>
    <submittedName>
        <fullName evidence="2">Uncharacterized protein</fullName>
    </submittedName>
</protein>
<sequence length="352" mass="37531">MPTCLAICGTTTAPHPSDDCIPEAQHRSAVLYEELVRPACQQLGLTFIRADRLREAGLPMNQLLHILTEADVVIADLSGSDTELSFRLGVRHALGRCTVHVTKGTDQPPGPDMTTPRIPFPSHPADTVAARQQLTSVLAEAMRGGSAPSLPMGPVPQLSTEPTVEDDEEAPGLFDLVVEAEAQLEAISGDMADVESAMTDLGEMMGLIGEDMARVSHPGASMSMKMVVVNRMAKAIDGPADDLEAAAKRFAERMGSSVVAFRAFLEWAGNTPRCEWPEGAEGVLEQVAMAPMEVQAAAGSFQEVTALINMFGASSRHLRRPARRITAALQAMLRSVSVLEELQGLAVALKDA</sequence>
<evidence type="ECO:0000313" key="2">
    <source>
        <dbReference type="EMBL" id="GCD34104.1"/>
    </source>
</evidence>
<dbReference type="EMBL" id="BHZC01000001">
    <property type="protein sequence ID" value="GCD34104.1"/>
    <property type="molecule type" value="Genomic_DNA"/>
</dbReference>
<evidence type="ECO:0000256" key="1">
    <source>
        <dbReference type="SAM" id="MobiDB-lite"/>
    </source>
</evidence>